<dbReference type="PROSITE" id="PS00409">
    <property type="entry name" value="PROKAR_NTER_METHYL"/>
    <property type="match status" value="1"/>
</dbReference>
<dbReference type="SUPFAM" id="SSF54523">
    <property type="entry name" value="Pili subunits"/>
    <property type="match status" value="1"/>
</dbReference>
<evidence type="ECO:0000256" key="11">
    <source>
        <dbReference type="SAM" id="Phobius"/>
    </source>
</evidence>
<proteinExistence type="inferred from homology"/>
<organism evidence="13 14">
    <name type="scientific">Halomonas urmiana</name>
    <dbReference type="NCBI Taxonomy" id="490901"/>
    <lineage>
        <taxon>Bacteria</taxon>
        <taxon>Pseudomonadati</taxon>
        <taxon>Pseudomonadota</taxon>
        <taxon>Gammaproteobacteria</taxon>
        <taxon>Oceanospirillales</taxon>
        <taxon>Halomonadaceae</taxon>
        <taxon>Halomonas</taxon>
    </lineage>
</organism>
<evidence type="ECO:0000256" key="10">
    <source>
        <dbReference type="ARBA" id="ARBA00030775"/>
    </source>
</evidence>
<dbReference type="AlphaFoldDB" id="A0A5R8MFX7"/>
<feature type="domain" description="General secretion pathway GspH" evidence="12">
    <location>
        <begin position="46"/>
        <end position="142"/>
    </location>
</feature>
<evidence type="ECO:0000313" key="14">
    <source>
        <dbReference type="Proteomes" id="UP000306973"/>
    </source>
</evidence>
<comment type="caution">
    <text evidence="13">The sequence shown here is derived from an EMBL/GenBank/DDBJ whole genome shotgun (WGS) entry which is preliminary data.</text>
</comment>
<keyword evidence="14" id="KW-1185">Reference proteome</keyword>
<dbReference type="Gene3D" id="3.55.40.10">
    <property type="entry name" value="minor pseudopilin epsh domain"/>
    <property type="match status" value="1"/>
</dbReference>
<dbReference type="GO" id="GO:0005886">
    <property type="term" value="C:plasma membrane"/>
    <property type="evidence" value="ECO:0007669"/>
    <property type="project" value="UniProtKB-SubCell"/>
</dbReference>
<evidence type="ECO:0000313" key="13">
    <source>
        <dbReference type="EMBL" id="TLF49571.1"/>
    </source>
</evidence>
<dbReference type="GO" id="GO:0015628">
    <property type="term" value="P:protein secretion by the type II secretion system"/>
    <property type="evidence" value="ECO:0007669"/>
    <property type="project" value="InterPro"/>
</dbReference>
<keyword evidence="6 11" id="KW-0812">Transmembrane</keyword>
<gene>
    <name evidence="13" type="ORF">FEI13_11530</name>
</gene>
<dbReference type="InterPro" id="IPR012902">
    <property type="entry name" value="N_methyl_site"/>
</dbReference>
<dbReference type="EMBL" id="VBUI01000016">
    <property type="protein sequence ID" value="TLF49571.1"/>
    <property type="molecule type" value="Genomic_DNA"/>
</dbReference>
<dbReference type="InterPro" id="IPR045584">
    <property type="entry name" value="Pilin-like"/>
</dbReference>
<protein>
    <recommendedName>
        <fullName evidence="2">Type II secretion system protein H</fullName>
    </recommendedName>
    <alternativeName>
        <fullName evidence="10">General secretion pathway protein H</fullName>
    </alternativeName>
</protein>
<keyword evidence="5" id="KW-0997">Cell inner membrane</keyword>
<dbReference type="Pfam" id="PF12019">
    <property type="entry name" value="GspH"/>
    <property type="match status" value="1"/>
</dbReference>
<evidence type="ECO:0000256" key="4">
    <source>
        <dbReference type="ARBA" id="ARBA00022481"/>
    </source>
</evidence>
<dbReference type="NCBIfam" id="TIGR02532">
    <property type="entry name" value="IV_pilin_GFxxxE"/>
    <property type="match status" value="1"/>
</dbReference>
<evidence type="ECO:0000256" key="3">
    <source>
        <dbReference type="ARBA" id="ARBA00022475"/>
    </source>
</evidence>
<dbReference type="InterPro" id="IPR022346">
    <property type="entry name" value="T2SS_GspH"/>
</dbReference>
<accession>A0A5R8MFX7</accession>
<evidence type="ECO:0000256" key="8">
    <source>
        <dbReference type="ARBA" id="ARBA00023136"/>
    </source>
</evidence>
<feature type="transmembrane region" description="Helical" evidence="11">
    <location>
        <begin position="6"/>
        <end position="32"/>
    </location>
</feature>
<evidence type="ECO:0000256" key="5">
    <source>
        <dbReference type="ARBA" id="ARBA00022519"/>
    </source>
</evidence>
<keyword evidence="8 11" id="KW-0472">Membrane</keyword>
<dbReference type="Proteomes" id="UP000306973">
    <property type="component" value="Unassembled WGS sequence"/>
</dbReference>
<dbReference type="GO" id="GO:0015627">
    <property type="term" value="C:type II protein secretion system complex"/>
    <property type="evidence" value="ECO:0007669"/>
    <property type="project" value="InterPro"/>
</dbReference>
<evidence type="ECO:0000256" key="6">
    <source>
        <dbReference type="ARBA" id="ARBA00022692"/>
    </source>
</evidence>
<evidence type="ECO:0000256" key="7">
    <source>
        <dbReference type="ARBA" id="ARBA00022989"/>
    </source>
</evidence>
<keyword evidence="7 11" id="KW-1133">Transmembrane helix</keyword>
<evidence type="ECO:0000256" key="2">
    <source>
        <dbReference type="ARBA" id="ARBA00021549"/>
    </source>
</evidence>
<name>A0A5R8MFX7_9GAMM</name>
<evidence type="ECO:0000256" key="9">
    <source>
        <dbReference type="ARBA" id="ARBA00025772"/>
    </source>
</evidence>
<reference evidence="13 14" key="1">
    <citation type="journal article" date="2007" name="Int. J. Syst. Evol. Microbiol.">
        <title>Halomonas saccharevitans sp. nov., Halomonas arcis sp. nov. and Halomonas subterranea sp. nov., halophilic bacteria isolated from hypersaline environments of China.</title>
        <authorList>
            <person name="Xu X.W."/>
            <person name="Wu Y.H."/>
            <person name="Zhou Z."/>
            <person name="Wang C.S."/>
            <person name="Zhou Y.G."/>
            <person name="Zhang H.B."/>
            <person name="Wang Y."/>
            <person name="Wu M."/>
        </authorList>
    </citation>
    <scope>NUCLEOTIDE SEQUENCE [LARGE SCALE GENOMIC DNA]</scope>
    <source>
        <strain evidence="13 14">TBZ3</strain>
    </source>
</reference>
<comment type="similarity">
    <text evidence="9">Belongs to the GSP H family.</text>
</comment>
<keyword evidence="3" id="KW-1003">Cell membrane</keyword>
<keyword evidence="4" id="KW-0488">Methylation</keyword>
<evidence type="ECO:0000259" key="12">
    <source>
        <dbReference type="Pfam" id="PF12019"/>
    </source>
</evidence>
<evidence type="ECO:0000256" key="1">
    <source>
        <dbReference type="ARBA" id="ARBA00004377"/>
    </source>
</evidence>
<dbReference type="Pfam" id="PF07963">
    <property type="entry name" value="N_methyl"/>
    <property type="match status" value="1"/>
</dbReference>
<comment type="subcellular location">
    <subcellularLocation>
        <location evidence="1">Cell inner membrane</location>
        <topology evidence="1">Single-pass membrane protein</topology>
    </subcellularLocation>
</comment>
<sequence length="153" mass="16902">MLVKNFSGFTLIELLVTLAVLVILATVAIPGFQQLMATNRMAVDYNKILSGFNYARSEAIKRRADIAFEITNDQPWRYSIYISSPDDSLRVGRARDGKTTLEKSKVVFNALGRAPGCSPCVIKLKDDADRVNARKFSINSLGRVSGSVVDDKK</sequence>